<comment type="caution">
    <text evidence="2">The sequence shown here is derived from an EMBL/GenBank/DDBJ whole genome shotgun (WGS) entry which is preliminary data.</text>
</comment>
<sequence length="171" mass="19263">MYDLVERVCRLLLTLLVLTATTERGFLAMKIFKNRLRNKMSDENLANSMVIYIEKEIADKFDSESIIEEFKGLKANGSQKVSLGQILAYLPLPLCVTVYLTRPFSSLADSFTKNQGNVTKEKNPSVPQRSSEHASPGFLKTNFLLKCFGKLQVPLDVNNMRCCSLLITNYG</sequence>
<feature type="region of interest" description="Disordered" evidence="1">
    <location>
        <begin position="115"/>
        <end position="134"/>
    </location>
</feature>
<evidence type="ECO:0000313" key="3">
    <source>
        <dbReference type="Proteomes" id="UP000245207"/>
    </source>
</evidence>
<gene>
    <name evidence="2" type="ORF">CTI12_AA176180</name>
</gene>
<keyword evidence="3" id="KW-1185">Reference proteome</keyword>
<proteinExistence type="predicted"/>
<dbReference type="STRING" id="35608.A0A2U1P992"/>
<organism evidence="2 3">
    <name type="scientific">Artemisia annua</name>
    <name type="common">Sweet wormwood</name>
    <dbReference type="NCBI Taxonomy" id="35608"/>
    <lineage>
        <taxon>Eukaryota</taxon>
        <taxon>Viridiplantae</taxon>
        <taxon>Streptophyta</taxon>
        <taxon>Embryophyta</taxon>
        <taxon>Tracheophyta</taxon>
        <taxon>Spermatophyta</taxon>
        <taxon>Magnoliopsida</taxon>
        <taxon>eudicotyledons</taxon>
        <taxon>Gunneridae</taxon>
        <taxon>Pentapetalae</taxon>
        <taxon>asterids</taxon>
        <taxon>campanulids</taxon>
        <taxon>Asterales</taxon>
        <taxon>Asteraceae</taxon>
        <taxon>Asteroideae</taxon>
        <taxon>Anthemideae</taxon>
        <taxon>Artemisiinae</taxon>
        <taxon>Artemisia</taxon>
    </lineage>
</organism>
<dbReference type="OrthoDB" id="1728517at2759"/>
<evidence type="ECO:0008006" key="4">
    <source>
        <dbReference type="Google" id="ProtNLM"/>
    </source>
</evidence>
<dbReference type="EMBL" id="PKPP01001485">
    <property type="protein sequence ID" value="PWA82314.1"/>
    <property type="molecule type" value="Genomic_DNA"/>
</dbReference>
<dbReference type="Proteomes" id="UP000245207">
    <property type="component" value="Unassembled WGS sequence"/>
</dbReference>
<accession>A0A2U1P992</accession>
<name>A0A2U1P992_ARTAN</name>
<dbReference type="PANTHER" id="PTHR45749:SF37">
    <property type="entry name" value="OS05G0311600 PROTEIN"/>
    <property type="match status" value="1"/>
</dbReference>
<dbReference type="PANTHER" id="PTHR45749">
    <property type="match status" value="1"/>
</dbReference>
<reference evidence="2 3" key="1">
    <citation type="journal article" date="2018" name="Mol. Plant">
        <title>The genome of Artemisia annua provides insight into the evolution of Asteraceae family and artemisinin biosynthesis.</title>
        <authorList>
            <person name="Shen Q."/>
            <person name="Zhang L."/>
            <person name="Liao Z."/>
            <person name="Wang S."/>
            <person name="Yan T."/>
            <person name="Shi P."/>
            <person name="Liu M."/>
            <person name="Fu X."/>
            <person name="Pan Q."/>
            <person name="Wang Y."/>
            <person name="Lv Z."/>
            <person name="Lu X."/>
            <person name="Zhang F."/>
            <person name="Jiang W."/>
            <person name="Ma Y."/>
            <person name="Chen M."/>
            <person name="Hao X."/>
            <person name="Li L."/>
            <person name="Tang Y."/>
            <person name="Lv G."/>
            <person name="Zhou Y."/>
            <person name="Sun X."/>
            <person name="Brodelius P.E."/>
            <person name="Rose J.K.C."/>
            <person name="Tang K."/>
        </authorList>
    </citation>
    <scope>NUCLEOTIDE SEQUENCE [LARGE SCALE GENOMIC DNA]</scope>
    <source>
        <strain evidence="3">cv. Huhao1</strain>
        <tissue evidence="2">Leaf</tissue>
    </source>
</reference>
<protein>
    <recommendedName>
        <fullName evidence="4">HAT C-terminal dimerisation domain-containing protein</fullName>
    </recommendedName>
</protein>
<evidence type="ECO:0000256" key="1">
    <source>
        <dbReference type="SAM" id="MobiDB-lite"/>
    </source>
</evidence>
<evidence type="ECO:0000313" key="2">
    <source>
        <dbReference type="EMBL" id="PWA82314.1"/>
    </source>
</evidence>
<dbReference type="AlphaFoldDB" id="A0A2U1P992"/>